<feature type="compositionally biased region" description="Basic and acidic residues" evidence="1">
    <location>
        <begin position="419"/>
        <end position="429"/>
    </location>
</feature>
<accession>A0AAV3YDG5</accession>
<feature type="region of interest" description="Disordered" evidence="1">
    <location>
        <begin position="198"/>
        <end position="249"/>
    </location>
</feature>
<gene>
    <name evidence="2" type="ORF">PoB_000680400</name>
</gene>
<proteinExistence type="predicted"/>
<dbReference type="Proteomes" id="UP000735302">
    <property type="component" value="Unassembled WGS sequence"/>
</dbReference>
<feature type="region of interest" description="Disordered" evidence="1">
    <location>
        <begin position="565"/>
        <end position="598"/>
    </location>
</feature>
<feature type="compositionally biased region" description="Low complexity" evidence="1">
    <location>
        <begin position="523"/>
        <end position="537"/>
    </location>
</feature>
<feature type="region of interest" description="Disordered" evidence="1">
    <location>
        <begin position="284"/>
        <end position="310"/>
    </location>
</feature>
<comment type="caution">
    <text evidence="2">The sequence shown here is derived from an EMBL/GenBank/DDBJ whole genome shotgun (WGS) entry which is preliminary data.</text>
</comment>
<feature type="region of interest" description="Disordered" evidence="1">
    <location>
        <begin position="1"/>
        <end position="34"/>
    </location>
</feature>
<feature type="compositionally biased region" description="Basic and acidic residues" evidence="1">
    <location>
        <begin position="198"/>
        <end position="207"/>
    </location>
</feature>
<dbReference type="EMBL" id="BLXT01000816">
    <property type="protein sequence ID" value="GFN80298.1"/>
    <property type="molecule type" value="Genomic_DNA"/>
</dbReference>
<feature type="compositionally biased region" description="Polar residues" evidence="1">
    <location>
        <begin position="284"/>
        <end position="294"/>
    </location>
</feature>
<reference evidence="2 3" key="1">
    <citation type="journal article" date="2021" name="Elife">
        <title>Chloroplast acquisition without the gene transfer in kleptoplastic sea slugs, Plakobranchus ocellatus.</title>
        <authorList>
            <person name="Maeda T."/>
            <person name="Takahashi S."/>
            <person name="Yoshida T."/>
            <person name="Shimamura S."/>
            <person name="Takaki Y."/>
            <person name="Nagai Y."/>
            <person name="Toyoda A."/>
            <person name="Suzuki Y."/>
            <person name="Arimoto A."/>
            <person name="Ishii H."/>
            <person name="Satoh N."/>
            <person name="Nishiyama T."/>
            <person name="Hasebe M."/>
            <person name="Maruyama T."/>
            <person name="Minagawa J."/>
            <person name="Obokata J."/>
            <person name="Shigenobu S."/>
        </authorList>
    </citation>
    <scope>NUCLEOTIDE SEQUENCE [LARGE SCALE GENOMIC DNA]</scope>
</reference>
<protein>
    <recommendedName>
        <fullName evidence="4">C2H2-type domain-containing protein</fullName>
    </recommendedName>
</protein>
<feature type="region of interest" description="Disordered" evidence="1">
    <location>
        <begin position="93"/>
        <end position="166"/>
    </location>
</feature>
<sequence>MFTEKFYSGPTIQSPNQERGRYNEEDDDDDDDDVNRSTLVALRCENCGVRFSDTSALADHRMLCGGRAKILMPYDPPANGFLHNGFPNLAHTRPVVGDRTSGKDFSDDDGVDDKEDFDSLGEESRVRRRNDFDNGDDDDDRPEEDYHSGGFKRKLSESSPDVRVKSQMRSDENFILGLRNRMVNSLNSFKDRRLEDLSTEQGRHHEGDDDDDNDDEKDNVESQMAEKRRRFTTEEAEEDEEPSRRRGPNDPAVIWALKAAQRGMFGDLNNVSLEPLAATRAAVSQQSMLDSPSTGRGGGLPGHQKIPHDREGLPEEVNMFRSMLFQLQQQQFMQIQMIQEMRRQLISSGVDPKQLPADMDLNMMTSEGLASVGAAMSGLQAARNGGSVTAPGAAVGAGSLGQMPKGFNFPDLITSSRAHLADNNRRPSREPSPSADARADQSKDGDDGAQAQCKQASDSDQDKERSANRPNAESDDVRNDEIRNGPPKISTSLPSAFPTPADLTQKYLNLAGSNLSPFSGLLASPSLQSSSSSSSSSVPPPGRNPLEILQEKTAASLSALPLPASLGGLRPPHSSATTSASPAFPGSEPKPYTSSSSMLNSSALFASSPSLSALQKETDALKPSPILPPISLPMTPEAYKGYIQRGTREKLKLCDTDKRPEQSDFTARFSLQE</sequence>
<feature type="compositionally biased region" description="Acidic residues" evidence="1">
    <location>
        <begin position="106"/>
        <end position="121"/>
    </location>
</feature>
<evidence type="ECO:0000313" key="3">
    <source>
        <dbReference type="Proteomes" id="UP000735302"/>
    </source>
</evidence>
<evidence type="ECO:0008006" key="4">
    <source>
        <dbReference type="Google" id="ProtNLM"/>
    </source>
</evidence>
<feature type="compositionally biased region" description="Acidic residues" evidence="1">
    <location>
        <begin position="208"/>
        <end position="218"/>
    </location>
</feature>
<feature type="compositionally biased region" description="Basic and acidic residues" evidence="1">
    <location>
        <begin position="154"/>
        <end position="166"/>
    </location>
</feature>
<feature type="region of interest" description="Disordered" evidence="1">
    <location>
        <begin position="418"/>
        <end position="497"/>
    </location>
</feature>
<evidence type="ECO:0000256" key="1">
    <source>
        <dbReference type="SAM" id="MobiDB-lite"/>
    </source>
</evidence>
<feature type="compositionally biased region" description="Acidic residues" evidence="1">
    <location>
        <begin position="24"/>
        <end position="33"/>
    </location>
</feature>
<feature type="compositionally biased region" description="Basic and acidic residues" evidence="1">
    <location>
        <begin position="437"/>
        <end position="446"/>
    </location>
</feature>
<evidence type="ECO:0000313" key="2">
    <source>
        <dbReference type="EMBL" id="GFN80298.1"/>
    </source>
</evidence>
<feature type="compositionally biased region" description="Low complexity" evidence="1">
    <location>
        <begin position="565"/>
        <end position="585"/>
    </location>
</feature>
<feature type="region of interest" description="Disordered" evidence="1">
    <location>
        <begin position="523"/>
        <end position="545"/>
    </location>
</feature>
<keyword evidence="3" id="KW-1185">Reference proteome</keyword>
<dbReference type="AlphaFoldDB" id="A0AAV3YDG5"/>
<feature type="compositionally biased region" description="Basic and acidic residues" evidence="1">
    <location>
        <begin position="122"/>
        <end position="132"/>
    </location>
</feature>
<organism evidence="2 3">
    <name type="scientific">Plakobranchus ocellatus</name>
    <dbReference type="NCBI Taxonomy" id="259542"/>
    <lineage>
        <taxon>Eukaryota</taxon>
        <taxon>Metazoa</taxon>
        <taxon>Spiralia</taxon>
        <taxon>Lophotrochozoa</taxon>
        <taxon>Mollusca</taxon>
        <taxon>Gastropoda</taxon>
        <taxon>Heterobranchia</taxon>
        <taxon>Euthyneura</taxon>
        <taxon>Panpulmonata</taxon>
        <taxon>Sacoglossa</taxon>
        <taxon>Placobranchoidea</taxon>
        <taxon>Plakobranchidae</taxon>
        <taxon>Plakobranchus</taxon>
    </lineage>
</organism>
<name>A0AAV3YDG5_9GAST</name>
<feature type="compositionally biased region" description="Acidic residues" evidence="1">
    <location>
        <begin position="133"/>
        <end position="143"/>
    </location>
</feature>